<protein>
    <recommendedName>
        <fullName evidence="3 9">Flagellar biosynthetic protein FliR</fullName>
    </recommendedName>
</protein>
<keyword evidence="11" id="KW-0282">Flagellum</keyword>
<comment type="function">
    <text evidence="1 10">Role in flagellar biosynthesis.</text>
</comment>
<keyword evidence="6 10" id="KW-1133">Transmembrane helix</keyword>
<proteinExistence type="inferred from homology"/>
<sequence length="265" mass="28578">MTVSTGLIMGWLASFIWPLCRIGGMLMVMVVFGSRLVPMQVRLLLSLAITMVVVPVLPPMPADPLFSGAGFLITVQQILIGVAMGQLTLFLTESFIMGGQVLAMQTSLGFASLVDPMNGQSAPVVGQFYLMLATLVFLAVDGHLLLLRLVILSFDTLPVSQSGIPAVMYRDLAAFLGVMFQAALVMSLSAIIALLLINFSFGVMTRAAPQLNIFSMGFAVSMIAGLFIIWLTIGNFTEHFDHLWLRVQELLCLTIGTRCEGGIDG</sequence>
<evidence type="ECO:0000256" key="8">
    <source>
        <dbReference type="ARBA" id="ARBA00023143"/>
    </source>
</evidence>
<gene>
    <name evidence="11" type="ORF">WL1483_4297</name>
</gene>
<dbReference type="GO" id="GO:0009425">
    <property type="term" value="C:bacterial-type flagellum basal body"/>
    <property type="evidence" value="ECO:0007669"/>
    <property type="project" value="UniProtKB-SubCell"/>
</dbReference>
<dbReference type="Pfam" id="PF01311">
    <property type="entry name" value="Bac_export_1"/>
    <property type="match status" value="1"/>
</dbReference>
<evidence type="ECO:0000313" key="11">
    <source>
        <dbReference type="EMBL" id="ALP43716.1"/>
    </source>
</evidence>
<feature type="transmembrane region" description="Helical" evidence="10">
    <location>
        <begin position="172"/>
        <end position="201"/>
    </location>
</feature>
<keyword evidence="4 10" id="KW-1003">Cell membrane</keyword>
<dbReference type="Proteomes" id="UP000058114">
    <property type="component" value="Chromosome"/>
</dbReference>
<evidence type="ECO:0000256" key="2">
    <source>
        <dbReference type="ARBA" id="ARBA00009772"/>
    </source>
</evidence>
<dbReference type="PANTHER" id="PTHR30065:SF8">
    <property type="entry name" value="FLAGELLAR BIOSYNTHETIC PROTEIN FLIR"/>
    <property type="match status" value="1"/>
</dbReference>
<evidence type="ECO:0000256" key="6">
    <source>
        <dbReference type="ARBA" id="ARBA00022989"/>
    </source>
</evidence>
<evidence type="ECO:0000256" key="4">
    <source>
        <dbReference type="ARBA" id="ARBA00022475"/>
    </source>
</evidence>
<evidence type="ECO:0000256" key="1">
    <source>
        <dbReference type="ARBA" id="ARBA00002578"/>
    </source>
</evidence>
<dbReference type="KEGG" id="asr:WL1483_4297"/>
<keyword evidence="5 10" id="KW-0812">Transmembrane</keyword>
<reference evidence="12" key="1">
    <citation type="submission" date="2015-10" db="EMBL/GenBank/DDBJ databases">
        <title>Complete Genome Sequence of Aeromonas schubertii strain WL1483.</title>
        <authorList>
            <person name="Liu L."/>
        </authorList>
    </citation>
    <scope>NUCLEOTIDE SEQUENCE [LARGE SCALE GENOMIC DNA]</scope>
    <source>
        <strain evidence="12">WL1483</strain>
    </source>
</reference>
<dbReference type="RefSeq" id="WP_082634775.1">
    <property type="nucleotide sequence ID" value="NZ_CP013067.1"/>
</dbReference>
<feature type="transmembrane region" description="Helical" evidence="10">
    <location>
        <begin position="213"/>
        <end position="233"/>
    </location>
</feature>
<keyword evidence="11" id="KW-0966">Cell projection</keyword>
<dbReference type="GO" id="GO:0044780">
    <property type="term" value="P:bacterial-type flagellum assembly"/>
    <property type="evidence" value="ECO:0007669"/>
    <property type="project" value="UniProtKB-UniRule"/>
</dbReference>
<evidence type="ECO:0000256" key="9">
    <source>
        <dbReference type="NCBIfam" id="TIGR01400"/>
    </source>
</evidence>
<organism evidence="11 12">
    <name type="scientific">Aeromonas schubertii</name>
    <dbReference type="NCBI Taxonomy" id="652"/>
    <lineage>
        <taxon>Bacteria</taxon>
        <taxon>Pseudomonadati</taxon>
        <taxon>Pseudomonadota</taxon>
        <taxon>Gammaproteobacteria</taxon>
        <taxon>Aeromonadales</taxon>
        <taxon>Aeromonadaceae</taxon>
        <taxon>Aeromonas</taxon>
    </lineage>
</organism>
<dbReference type="PRINTS" id="PR00953">
    <property type="entry name" value="TYPE3IMRPROT"/>
</dbReference>
<keyword evidence="7 10" id="KW-0472">Membrane</keyword>
<accession>A0A0S2SPT2</accession>
<keyword evidence="8 10" id="KW-0975">Bacterial flagellum</keyword>
<dbReference type="InterPro" id="IPR006303">
    <property type="entry name" value="FliR"/>
</dbReference>
<evidence type="ECO:0000313" key="12">
    <source>
        <dbReference type="Proteomes" id="UP000058114"/>
    </source>
</evidence>
<evidence type="ECO:0000256" key="10">
    <source>
        <dbReference type="RuleBase" id="RU362071"/>
    </source>
</evidence>
<dbReference type="GO" id="GO:0005886">
    <property type="term" value="C:plasma membrane"/>
    <property type="evidence" value="ECO:0007669"/>
    <property type="project" value="UniProtKB-SubCell"/>
</dbReference>
<dbReference type="PATRIC" id="fig|652.5.peg.1436"/>
<comment type="similarity">
    <text evidence="2 10">Belongs to the FliR/MopE/SpaR family.</text>
</comment>
<dbReference type="EMBL" id="CP013067">
    <property type="protein sequence ID" value="ALP43716.1"/>
    <property type="molecule type" value="Genomic_DNA"/>
</dbReference>
<dbReference type="PANTHER" id="PTHR30065">
    <property type="entry name" value="FLAGELLAR BIOSYNTHETIC PROTEIN FLIR"/>
    <property type="match status" value="1"/>
</dbReference>
<dbReference type="GO" id="GO:0006605">
    <property type="term" value="P:protein targeting"/>
    <property type="evidence" value="ECO:0007669"/>
    <property type="project" value="UniProtKB-UniRule"/>
</dbReference>
<dbReference type="InterPro" id="IPR002010">
    <property type="entry name" value="T3SS_IM_R"/>
</dbReference>
<keyword evidence="11" id="KW-0969">Cilium</keyword>
<evidence type="ECO:0000256" key="3">
    <source>
        <dbReference type="ARBA" id="ARBA00021717"/>
    </source>
</evidence>
<reference evidence="11 12" key="2">
    <citation type="journal article" date="2016" name="Genome Announc.">
        <title>Complete Genome Sequence of the Highly Virulent Aeromonas schubertii Strain WL1483, Isolated from Diseased Snakehead Fish (Channa argus) in China.</title>
        <authorList>
            <person name="Liu L."/>
            <person name="Li N."/>
            <person name="Zhang D."/>
            <person name="Fu X."/>
            <person name="Shi C."/>
            <person name="Lin Q."/>
            <person name="Hao G."/>
        </authorList>
    </citation>
    <scope>NUCLEOTIDE SEQUENCE [LARGE SCALE GENOMIC DNA]</scope>
    <source>
        <strain evidence="11 12">WL1483</strain>
    </source>
</reference>
<feature type="transmembrane region" description="Helical" evidence="10">
    <location>
        <begin position="6"/>
        <end position="32"/>
    </location>
</feature>
<feature type="transmembrane region" description="Helical" evidence="10">
    <location>
        <begin position="126"/>
        <end position="151"/>
    </location>
</feature>
<dbReference type="NCBIfam" id="TIGR01400">
    <property type="entry name" value="fliR"/>
    <property type="match status" value="1"/>
</dbReference>
<evidence type="ECO:0000256" key="7">
    <source>
        <dbReference type="ARBA" id="ARBA00023136"/>
    </source>
</evidence>
<evidence type="ECO:0000256" key="5">
    <source>
        <dbReference type="ARBA" id="ARBA00022692"/>
    </source>
</evidence>
<comment type="subcellular location">
    <subcellularLocation>
        <location evidence="10">Cell membrane</location>
        <topology evidence="10">Multi-pass membrane protein</topology>
    </subcellularLocation>
    <subcellularLocation>
        <location evidence="10">Bacterial flagellum basal body</location>
    </subcellularLocation>
</comment>
<dbReference type="AlphaFoldDB" id="A0A0S2SPT2"/>
<name>A0A0S2SPT2_9GAMM</name>
<feature type="transmembrane region" description="Helical" evidence="10">
    <location>
        <begin position="39"/>
        <end position="58"/>
    </location>
</feature>